<gene>
    <name evidence="3" type="ORF">CH341_32255</name>
</gene>
<dbReference type="AlphaFoldDB" id="A0A327K1J3"/>
<sequence>MFHGDVESLPDHAAIQLNDTHPAIAVPELLRRLVDEHDLPLEKAFDITNRTLCYTNHTLMPEALERWPVDMMRHVL</sequence>
<feature type="non-terminal residue" evidence="3">
    <location>
        <position position="76"/>
    </location>
</feature>
<comment type="cofactor">
    <cofactor evidence="2">
        <name>pyridoxal 5'-phosphate</name>
        <dbReference type="ChEBI" id="CHEBI:597326"/>
    </cofactor>
</comment>
<accession>A0A327K1J3</accession>
<dbReference type="GO" id="GO:0005980">
    <property type="term" value="P:glycogen catabolic process"/>
    <property type="evidence" value="ECO:0007669"/>
    <property type="project" value="TreeGrafter"/>
</dbReference>
<dbReference type="Gene3D" id="3.40.50.2000">
    <property type="entry name" value="Glycogen Phosphorylase B"/>
    <property type="match status" value="1"/>
</dbReference>
<proteinExistence type="inferred from homology"/>
<comment type="function">
    <text evidence="2">Allosteric enzyme that catalyzes the rate-limiting step in glycogen catabolism, the phosphorolytic cleavage of glycogen to produce glucose-1-phosphate, and plays a central role in maintaining cellular and organismal glucose homeostasis.</text>
</comment>
<comment type="caution">
    <text evidence="3">The sequence shown here is derived from an EMBL/GenBank/DDBJ whole genome shotgun (WGS) entry which is preliminary data.</text>
</comment>
<dbReference type="InterPro" id="IPR000811">
    <property type="entry name" value="Glyco_trans_35"/>
</dbReference>
<dbReference type="EC" id="2.4.1.1" evidence="2"/>
<evidence type="ECO:0000256" key="1">
    <source>
        <dbReference type="ARBA" id="ARBA00006047"/>
    </source>
</evidence>
<dbReference type="PANTHER" id="PTHR11468:SF3">
    <property type="entry name" value="GLYCOGEN PHOSPHORYLASE, LIVER FORM"/>
    <property type="match status" value="1"/>
</dbReference>
<protein>
    <recommendedName>
        <fullName evidence="2">Alpha-1,4 glucan phosphorylase</fullName>
        <ecNumber evidence="2">2.4.1.1</ecNumber>
    </recommendedName>
</protein>
<evidence type="ECO:0000313" key="3">
    <source>
        <dbReference type="EMBL" id="RAI32297.1"/>
    </source>
</evidence>
<comment type="similarity">
    <text evidence="1 2">Belongs to the glycogen phosphorylase family.</text>
</comment>
<reference evidence="3 4" key="1">
    <citation type="submission" date="2017-07" db="EMBL/GenBank/DDBJ databases">
        <title>Draft Genome Sequences of Select Purple Nonsulfur Bacteria.</title>
        <authorList>
            <person name="Lasarre B."/>
            <person name="Mckinlay J.B."/>
        </authorList>
    </citation>
    <scope>NUCLEOTIDE SEQUENCE [LARGE SCALE GENOMIC DNA]</scope>
    <source>
        <strain evidence="3 4">DSM 5909</strain>
    </source>
</reference>
<dbReference type="Proteomes" id="UP000249130">
    <property type="component" value="Unassembled WGS sequence"/>
</dbReference>
<dbReference type="Pfam" id="PF00343">
    <property type="entry name" value="Phosphorylase"/>
    <property type="match status" value="1"/>
</dbReference>
<dbReference type="GO" id="GO:0005737">
    <property type="term" value="C:cytoplasm"/>
    <property type="evidence" value="ECO:0007669"/>
    <property type="project" value="TreeGrafter"/>
</dbReference>
<dbReference type="EMBL" id="NPEX01000812">
    <property type="protein sequence ID" value="RAI32297.1"/>
    <property type="molecule type" value="Genomic_DNA"/>
</dbReference>
<dbReference type="PANTHER" id="PTHR11468">
    <property type="entry name" value="GLYCOGEN PHOSPHORYLASE"/>
    <property type="match status" value="1"/>
</dbReference>
<keyword evidence="4" id="KW-1185">Reference proteome</keyword>
<keyword evidence="2" id="KW-0808">Transferase</keyword>
<dbReference type="SUPFAM" id="SSF53756">
    <property type="entry name" value="UDP-Glycosyltransferase/glycogen phosphorylase"/>
    <property type="match status" value="1"/>
</dbReference>
<keyword evidence="2" id="KW-0663">Pyridoxal phosphate</keyword>
<dbReference type="GO" id="GO:0008184">
    <property type="term" value="F:glycogen phosphorylase activity"/>
    <property type="evidence" value="ECO:0007669"/>
    <property type="project" value="InterPro"/>
</dbReference>
<name>A0A327K1J3_9BRAD</name>
<keyword evidence="2" id="KW-0328">Glycosyltransferase</keyword>
<dbReference type="GO" id="GO:0030170">
    <property type="term" value="F:pyridoxal phosphate binding"/>
    <property type="evidence" value="ECO:0007669"/>
    <property type="project" value="TreeGrafter"/>
</dbReference>
<evidence type="ECO:0000313" key="4">
    <source>
        <dbReference type="Proteomes" id="UP000249130"/>
    </source>
</evidence>
<comment type="catalytic activity">
    <reaction evidence="2">
        <text>[(1-&gt;4)-alpha-D-glucosyl](n) + phosphate = [(1-&gt;4)-alpha-D-glucosyl](n-1) + alpha-D-glucose 1-phosphate</text>
        <dbReference type="Rhea" id="RHEA:41732"/>
        <dbReference type="Rhea" id="RHEA-COMP:9584"/>
        <dbReference type="Rhea" id="RHEA-COMP:9586"/>
        <dbReference type="ChEBI" id="CHEBI:15444"/>
        <dbReference type="ChEBI" id="CHEBI:43474"/>
        <dbReference type="ChEBI" id="CHEBI:58601"/>
        <dbReference type="EC" id="2.4.1.1"/>
    </reaction>
</comment>
<keyword evidence="2" id="KW-0119">Carbohydrate metabolism</keyword>
<organism evidence="3 4">
    <name type="scientific">Rhodoplanes roseus</name>
    <dbReference type="NCBI Taxonomy" id="29409"/>
    <lineage>
        <taxon>Bacteria</taxon>
        <taxon>Pseudomonadati</taxon>
        <taxon>Pseudomonadota</taxon>
        <taxon>Alphaproteobacteria</taxon>
        <taxon>Hyphomicrobiales</taxon>
        <taxon>Nitrobacteraceae</taxon>
        <taxon>Rhodoplanes</taxon>
    </lineage>
</organism>
<evidence type="ECO:0000256" key="2">
    <source>
        <dbReference type="RuleBase" id="RU000587"/>
    </source>
</evidence>